<comment type="caution">
    <text evidence="2">The sequence shown here is derived from an EMBL/GenBank/DDBJ whole genome shotgun (WGS) entry which is preliminary data.</text>
</comment>
<dbReference type="GO" id="GO:0004479">
    <property type="term" value="F:methionyl-tRNA formyltransferase activity"/>
    <property type="evidence" value="ECO:0007669"/>
    <property type="project" value="TreeGrafter"/>
</dbReference>
<reference evidence="2" key="1">
    <citation type="submission" date="2020-10" db="EMBL/GenBank/DDBJ databases">
        <authorList>
            <person name="Gilroy R."/>
        </authorList>
    </citation>
    <scope>NUCLEOTIDE SEQUENCE</scope>
    <source>
        <strain evidence="2">ChiHcec3-11533</strain>
    </source>
</reference>
<evidence type="ECO:0000259" key="1">
    <source>
        <dbReference type="Pfam" id="PF00551"/>
    </source>
</evidence>
<dbReference type="EMBL" id="DVMU01000160">
    <property type="protein sequence ID" value="HIU34311.1"/>
    <property type="molecule type" value="Genomic_DNA"/>
</dbReference>
<evidence type="ECO:0000313" key="2">
    <source>
        <dbReference type="EMBL" id="HIU34311.1"/>
    </source>
</evidence>
<dbReference type="Pfam" id="PF00551">
    <property type="entry name" value="Formyl_trans_N"/>
    <property type="match status" value="1"/>
</dbReference>
<feature type="domain" description="Formyl transferase N-terminal" evidence="1">
    <location>
        <begin position="63"/>
        <end position="160"/>
    </location>
</feature>
<evidence type="ECO:0000313" key="3">
    <source>
        <dbReference type="Proteomes" id="UP000824072"/>
    </source>
</evidence>
<protein>
    <recommendedName>
        <fullName evidence="1">Formyl transferase N-terminal domain-containing protein</fullName>
    </recommendedName>
</protein>
<gene>
    <name evidence="2" type="ORF">IAB02_07090</name>
</gene>
<dbReference type="InterPro" id="IPR036477">
    <property type="entry name" value="Formyl_transf_N_sf"/>
</dbReference>
<organism evidence="2 3">
    <name type="scientific">Candidatus Pullichristensenella excrementigallinarum</name>
    <dbReference type="NCBI Taxonomy" id="2840907"/>
    <lineage>
        <taxon>Bacteria</taxon>
        <taxon>Bacillati</taxon>
        <taxon>Bacillota</taxon>
        <taxon>Clostridia</taxon>
        <taxon>Candidatus Pullichristensenella</taxon>
    </lineage>
</organism>
<reference evidence="2" key="2">
    <citation type="journal article" date="2021" name="PeerJ">
        <title>Extensive microbial diversity within the chicken gut microbiome revealed by metagenomics and culture.</title>
        <authorList>
            <person name="Gilroy R."/>
            <person name="Ravi A."/>
            <person name="Getino M."/>
            <person name="Pursley I."/>
            <person name="Horton D.L."/>
            <person name="Alikhan N.F."/>
            <person name="Baker D."/>
            <person name="Gharbi K."/>
            <person name="Hall N."/>
            <person name="Watson M."/>
            <person name="Adriaenssens E.M."/>
            <person name="Foster-Nyarko E."/>
            <person name="Jarju S."/>
            <person name="Secka A."/>
            <person name="Antonio M."/>
            <person name="Oren A."/>
            <person name="Chaudhuri R.R."/>
            <person name="La Ragione R."/>
            <person name="Hildebrand F."/>
            <person name="Pallen M.J."/>
        </authorList>
    </citation>
    <scope>NUCLEOTIDE SEQUENCE</scope>
    <source>
        <strain evidence="2">ChiHcec3-11533</strain>
    </source>
</reference>
<dbReference type="AlphaFoldDB" id="A0A9D1ICK8"/>
<sequence length="259" mass="29130">MKIAYLGIDLLQSCLQAALKEGCEILKIFTCETDNVTEFNTSVLETARQRGIPVSRERITRRDLKELAEKGCELLLCAGYYFRAPITEAFPMVNVHPAPLPQCRGAWPMPWILMGAHPVGGVTFHKMSEDFDTGDILLEQTFPLAPLDTLEDYMRKADALVPSLLHALLSDLSGCLSRAASQGEGRYLPNPQEGDWTVCEEMRVEEADRVLRAFYGYECLYRRGEDRFELIRGRAMRGPAAEPFPLRDGYILAPKAKKV</sequence>
<name>A0A9D1ICK8_9FIRM</name>
<dbReference type="SUPFAM" id="SSF53328">
    <property type="entry name" value="Formyltransferase"/>
    <property type="match status" value="1"/>
</dbReference>
<dbReference type="PANTHER" id="PTHR11138:SF5">
    <property type="entry name" value="METHIONYL-TRNA FORMYLTRANSFERASE, MITOCHONDRIAL"/>
    <property type="match status" value="1"/>
</dbReference>
<dbReference type="Gene3D" id="3.40.50.12230">
    <property type="match status" value="1"/>
</dbReference>
<proteinExistence type="predicted"/>
<dbReference type="InterPro" id="IPR002376">
    <property type="entry name" value="Formyl_transf_N"/>
</dbReference>
<accession>A0A9D1ICK8</accession>
<dbReference type="PANTHER" id="PTHR11138">
    <property type="entry name" value="METHIONYL-TRNA FORMYLTRANSFERASE"/>
    <property type="match status" value="1"/>
</dbReference>
<dbReference type="Proteomes" id="UP000824072">
    <property type="component" value="Unassembled WGS sequence"/>
</dbReference>